<organism evidence="1 2">
    <name type="scientific">Maribellus comscasis</name>
    <dbReference type="NCBI Taxonomy" id="2681766"/>
    <lineage>
        <taxon>Bacteria</taxon>
        <taxon>Pseudomonadati</taxon>
        <taxon>Bacteroidota</taxon>
        <taxon>Bacteroidia</taxon>
        <taxon>Marinilabiliales</taxon>
        <taxon>Prolixibacteraceae</taxon>
        <taxon>Maribellus</taxon>
    </lineage>
</organism>
<sequence length="202" mass="23789">MMNKLIILITMIFAFSACTPKQEDPENWTKKQVNEWFEKKEWLNGWGVKPDESINKRSFAIDYFKNKKHWDQAFQFLKSSDLVNLPVGRQDLEGDHLYISVDEYTTKDKKDTRYESHRKYIDIQYIIEGEEMMGLTTLDKVEITEPYNEEKDIAFYSFDGGEYIKATPENFVLFFPEDAHRPMMEAGANSKVKKIVVKVMAK</sequence>
<gene>
    <name evidence="1" type="ORF">GM418_11810</name>
</gene>
<dbReference type="SUPFAM" id="SSF51197">
    <property type="entry name" value="Clavaminate synthase-like"/>
    <property type="match status" value="1"/>
</dbReference>
<protein>
    <submittedName>
        <fullName evidence="1">DUF386 family protein</fullName>
    </submittedName>
</protein>
<evidence type="ECO:0000313" key="1">
    <source>
        <dbReference type="EMBL" id="QGY44317.1"/>
    </source>
</evidence>
<dbReference type="GO" id="GO:0005829">
    <property type="term" value="C:cytosol"/>
    <property type="evidence" value="ECO:0007669"/>
    <property type="project" value="TreeGrafter"/>
</dbReference>
<dbReference type="PROSITE" id="PS51257">
    <property type="entry name" value="PROKAR_LIPOPROTEIN"/>
    <property type="match status" value="1"/>
</dbReference>
<evidence type="ECO:0000313" key="2">
    <source>
        <dbReference type="Proteomes" id="UP000428260"/>
    </source>
</evidence>
<dbReference type="KEGG" id="mcos:GM418_11810"/>
<reference evidence="1 2" key="1">
    <citation type="submission" date="2019-11" db="EMBL/GenBank/DDBJ databases">
        <authorList>
            <person name="Zheng R.K."/>
            <person name="Sun C.M."/>
        </authorList>
    </citation>
    <scope>NUCLEOTIDE SEQUENCE [LARGE SCALE GENOMIC DNA]</scope>
    <source>
        <strain evidence="1 2">WC007</strain>
    </source>
</reference>
<dbReference type="Gene3D" id="2.60.120.370">
    <property type="entry name" value="YhcH/YjgK/YiaL"/>
    <property type="match status" value="1"/>
</dbReference>
<dbReference type="PANTHER" id="PTHR34986">
    <property type="entry name" value="EVOLVED BETA-GALACTOSIDASE SUBUNIT BETA"/>
    <property type="match status" value="1"/>
</dbReference>
<dbReference type="InterPro" id="IPR004375">
    <property type="entry name" value="NanQ/TabA/YiaL"/>
</dbReference>
<dbReference type="EMBL" id="CP046401">
    <property type="protein sequence ID" value="QGY44317.1"/>
    <property type="molecule type" value="Genomic_DNA"/>
</dbReference>
<proteinExistence type="predicted"/>
<accession>A0A6I6JW49</accession>
<dbReference type="InterPro" id="IPR037012">
    <property type="entry name" value="NanQ/TabA/YiaL_sf"/>
</dbReference>
<dbReference type="AlphaFoldDB" id="A0A6I6JW49"/>
<keyword evidence="2" id="KW-1185">Reference proteome</keyword>
<dbReference type="PANTHER" id="PTHR34986:SF1">
    <property type="entry name" value="PROTEIN YIAL"/>
    <property type="match status" value="1"/>
</dbReference>
<dbReference type="Pfam" id="PF04074">
    <property type="entry name" value="DUF386"/>
    <property type="match status" value="1"/>
</dbReference>
<name>A0A6I6JW49_9BACT</name>
<dbReference type="NCBIfam" id="TIGR00022">
    <property type="entry name" value="YhcH/YjgK/YiaL family protein"/>
    <property type="match status" value="1"/>
</dbReference>
<dbReference type="Proteomes" id="UP000428260">
    <property type="component" value="Chromosome"/>
</dbReference>